<feature type="compositionally biased region" description="Low complexity" evidence="1">
    <location>
        <begin position="677"/>
        <end position="691"/>
    </location>
</feature>
<protein>
    <recommendedName>
        <fullName evidence="4">Transcription factor domain-containing protein</fullName>
    </recommendedName>
</protein>
<evidence type="ECO:0000313" key="3">
    <source>
        <dbReference type="Proteomes" id="UP000249363"/>
    </source>
</evidence>
<feature type="region of interest" description="Disordered" evidence="1">
    <location>
        <begin position="22"/>
        <end position="142"/>
    </location>
</feature>
<organism evidence="2 3">
    <name type="scientific">Talaromyces amestolkiae</name>
    <dbReference type="NCBI Taxonomy" id="1196081"/>
    <lineage>
        <taxon>Eukaryota</taxon>
        <taxon>Fungi</taxon>
        <taxon>Dikarya</taxon>
        <taxon>Ascomycota</taxon>
        <taxon>Pezizomycotina</taxon>
        <taxon>Eurotiomycetes</taxon>
        <taxon>Eurotiomycetidae</taxon>
        <taxon>Eurotiales</taxon>
        <taxon>Trichocomaceae</taxon>
        <taxon>Talaromyces</taxon>
        <taxon>Talaromyces sect. Talaromyces</taxon>
    </lineage>
</organism>
<comment type="caution">
    <text evidence="2">The sequence shown here is derived from an EMBL/GenBank/DDBJ whole genome shotgun (WGS) entry which is preliminary data.</text>
</comment>
<proteinExistence type="predicted"/>
<gene>
    <name evidence="2" type="ORF">BHQ10_004357</name>
</gene>
<dbReference type="STRING" id="1196081.A0A364KXR4"/>
<dbReference type="GeneID" id="63793573"/>
<sequence>MASSILARLRRIRSGIFVTYTNNSAGNDLAKSPRQENAESSNPQEGPTINSPYQDEGLEKSKSLQKETIAGTPSVQEHIANEPCYQEKAMTRAPTPEKEDVARIPSSPEEPESFLVSQEEVVATSKSPQDEHEAVTRSPSLADEVIVSPLPVPKSSTGLSQAEFEDSQQASKVRLPWNWRANGKTSEEYTPQINAPAQASYPENPRPQTGSAPITPASSSSSSFTYPLPRDVEPTVDEAELWFHTFQTYYLEHVPFAIPYIQNTSSTQLRQDKPALWLGALAVACPFVSKQLGLGRAFKELVAREVIVNGERTTDLLLAILTFGHWAFYFLPLGPILTTFAHLAAAILVDLELDKPCQSEYNKHPGKQLLPKWSAKFSIPESRTMEHRRLAMAAYSFSASCAFFHRKVESIPWSTYHEEVLKILDEGKETRADGFQVTHVKFMHILSNINRLYARLRGCENEATTQMIVPYIRALKCQLNSLKNQMPDYVAENKDVQLTTFYVEIAIYETALVRVQYVPLAADHEFETMQCLIACTQALRSWKDLFLTLGPTNYIGVPITLWKQFGLVIHTVMRLATLEDPAWDVEHVKQAINLPAVFDVICSNLDYVANLEPWKSNNEEDIHRRSRKHMVGLMNWTNAVFAGLPTQPPSVENPWPGLKSDGQQQQETQRQERREQSVQQQQQQQMQTTRQPDSSHMLMMNGQNQSTAAATAAVLAQQMQPPFPPEMFPYFNQEPWAEDVFGFWDLYNGGKIYG</sequence>
<evidence type="ECO:0000313" key="2">
    <source>
        <dbReference type="EMBL" id="RAO68345.1"/>
    </source>
</evidence>
<feature type="region of interest" description="Disordered" evidence="1">
    <location>
        <begin position="197"/>
        <end position="226"/>
    </location>
</feature>
<evidence type="ECO:0000256" key="1">
    <source>
        <dbReference type="SAM" id="MobiDB-lite"/>
    </source>
</evidence>
<dbReference type="OrthoDB" id="1600564at2759"/>
<accession>A0A364KXR4</accession>
<dbReference type="AlphaFoldDB" id="A0A364KXR4"/>
<evidence type="ECO:0008006" key="4">
    <source>
        <dbReference type="Google" id="ProtNLM"/>
    </source>
</evidence>
<dbReference type="EMBL" id="MIKG01000007">
    <property type="protein sequence ID" value="RAO68345.1"/>
    <property type="molecule type" value="Genomic_DNA"/>
</dbReference>
<dbReference type="Proteomes" id="UP000249363">
    <property type="component" value="Unassembled WGS sequence"/>
</dbReference>
<dbReference type="RefSeq" id="XP_040732861.1">
    <property type="nucleotide sequence ID" value="XM_040876714.1"/>
</dbReference>
<name>A0A364KXR4_TALAM</name>
<keyword evidence="3" id="KW-1185">Reference proteome</keyword>
<feature type="compositionally biased region" description="Polar residues" evidence="1">
    <location>
        <begin position="38"/>
        <end position="53"/>
    </location>
</feature>
<reference evidence="2 3" key="1">
    <citation type="journal article" date="2017" name="Biotechnol. Biofuels">
        <title>Differential beta-glucosidase expression as a function of carbon source availability in Talaromyces amestolkiae: a genomic and proteomic approach.</title>
        <authorList>
            <person name="de Eugenio L.I."/>
            <person name="Mendez-Liter J.A."/>
            <person name="Nieto-Dominguez M."/>
            <person name="Alonso L."/>
            <person name="Gil-Munoz J."/>
            <person name="Barriuso J."/>
            <person name="Prieto A."/>
            <person name="Martinez M.J."/>
        </authorList>
    </citation>
    <scope>NUCLEOTIDE SEQUENCE [LARGE SCALE GENOMIC DNA]</scope>
    <source>
        <strain evidence="2 3">CIB</strain>
    </source>
</reference>
<feature type="region of interest" description="Disordered" evidence="1">
    <location>
        <begin position="645"/>
        <end position="699"/>
    </location>
</feature>